<keyword evidence="1" id="KW-0472">Membrane</keyword>
<comment type="subunit">
    <text evidence="1">Component of the TIM23 complex.</text>
</comment>
<dbReference type="InterPro" id="IPR023214">
    <property type="entry name" value="HAD_sf"/>
</dbReference>
<keyword evidence="1" id="KW-0653">Protein transport</keyword>
<feature type="compositionally biased region" description="Basic and acidic residues" evidence="2">
    <location>
        <begin position="91"/>
        <end position="132"/>
    </location>
</feature>
<feature type="domain" description="FCP1 homology" evidence="3">
    <location>
        <begin position="206"/>
        <end position="347"/>
    </location>
</feature>
<dbReference type="GO" id="GO:0015031">
    <property type="term" value="P:protein transport"/>
    <property type="evidence" value="ECO:0007669"/>
    <property type="project" value="UniProtKB-KW"/>
</dbReference>
<dbReference type="PROSITE" id="PS50969">
    <property type="entry name" value="FCP1"/>
    <property type="match status" value="1"/>
</dbReference>
<protein>
    <recommendedName>
        <fullName evidence="1">Mitochondrial import inner membrane translocase subunit TIM50</fullName>
    </recommendedName>
</protein>
<feature type="region of interest" description="Disordered" evidence="2">
    <location>
        <begin position="85"/>
        <end position="132"/>
    </location>
</feature>
<dbReference type="AlphaFoldDB" id="A0A976MAJ3"/>
<evidence type="ECO:0000256" key="1">
    <source>
        <dbReference type="RuleBase" id="RU365079"/>
    </source>
</evidence>
<dbReference type="InterPro" id="IPR050365">
    <property type="entry name" value="TIM50"/>
</dbReference>
<comment type="similarity">
    <text evidence="1">Belongs to the TIM50 family.</text>
</comment>
<dbReference type="EMBL" id="CP056069">
    <property type="protein sequence ID" value="UKK00752.2"/>
    <property type="molecule type" value="Genomic_DNA"/>
</dbReference>
<dbReference type="GO" id="GO:0005744">
    <property type="term" value="C:TIM23 mitochondrial import inner membrane translocase complex"/>
    <property type="evidence" value="ECO:0007669"/>
    <property type="project" value="UniProtKB-UniRule"/>
</dbReference>
<keyword evidence="1" id="KW-0813">Transport</keyword>
<evidence type="ECO:0000259" key="3">
    <source>
        <dbReference type="PROSITE" id="PS50969"/>
    </source>
</evidence>
<dbReference type="InterPro" id="IPR004274">
    <property type="entry name" value="FCP1_dom"/>
</dbReference>
<keyword evidence="1" id="KW-0812">Transmembrane</keyword>
<dbReference type="SUPFAM" id="SSF56784">
    <property type="entry name" value="HAD-like"/>
    <property type="match status" value="1"/>
</dbReference>
<gene>
    <name evidence="4" type="ORF">MACK_000826</name>
</gene>
<reference evidence="4" key="1">
    <citation type="submission" date="2022-07" db="EMBL/GenBank/DDBJ databases">
        <title>Evaluation of T. orientalis genome assembly methods using nanopore sequencing and analysis of variation between genomes.</title>
        <authorList>
            <person name="Yam J."/>
            <person name="Micallef M.L."/>
            <person name="Liu M."/>
            <person name="Djordjevic S.P."/>
            <person name="Bogema D.R."/>
            <person name="Jenkins C."/>
        </authorList>
    </citation>
    <scope>NUCLEOTIDE SEQUENCE</scope>
    <source>
        <strain evidence="4">Goon Nure</strain>
    </source>
</reference>
<organism evidence="4 5">
    <name type="scientific">Theileria orientalis</name>
    <dbReference type="NCBI Taxonomy" id="68886"/>
    <lineage>
        <taxon>Eukaryota</taxon>
        <taxon>Sar</taxon>
        <taxon>Alveolata</taxon>
        <taxon>Apicomplexa</taxon>
        <taxon>Aconoidasida</taxon>
        <taxon>Piroplasmida</taxon>
        <taxon>Theileriidae</taxon>
        <taxon>Theileria</taxon>
    </lineage>
</organism>
<dbReference type="Gene3D" id="3.40.50.1000">
    <property type="entry name" value="HAD superfamily/HAD-like"/>
    <property type="match status" value="1"/>
</dbReference>
<keyword evidence="1" id="KW-0496">Mitochondrion</keyword>
<dbReference type="SMART" id="SM00577">
    <property type="entry name" value="CPDc"/>
    <property type="match status" value="1"/>
</dbReference>
<evidence type="ECO:0000313" key="5">
    <source>
        <dbReference type="Proteomes" id="UP000244811"/>
    </source>
</evidence>
<name>A0A976MAJ3_THEOR</name>
<feature type="transmembrane region" description="Helical" evidence="1">
    <location>
        <begin position="138"/>
        <end position="160"/>
    </location>
</feature>
<accession>A0A976MAJ3</accession>
<dbReference type="Pfam" id="PF03031">
    <property type="entry name" value="NIF"/>
    <property type="match status" value="1"/>
</dbReference>
<keyword evidence="1" id="KW-0809">Transit peptide</keyword>
<comment type="subcellular location">
    <subcellularLocation>
        <location evidence="1">Mitochondrion inner membrane</location>
        <topology evidence="1">Single-pass membrane protein</topology>
    </subcellularLocation>
</comment>
<dbReference type="Proteomes" id="UP000244811">
    <property type="component" value="Chromosome 1"/>
</dbReference>
<comment type="function">
    <text evidence="1">Essential component of the TIM23 complex, a complex that mediates the translocation of transit peptide-containing proteins across the mitochondrial inner membrane.</text>
</comment>
<keyword evidence="1" id="KW-1133">Transmembrane helix</keyword>
<dbReference type="PANTHER" id="PTHR12210">
    <property type="entry name" value="DULLARD PROTEIN PHOSPHATASE"/>
    <property type="match status" value="1"/>
</dbReference>
<evidence type="ECO:0000256" key="2">
    <source>
        <dbReference type="SAM" id="MobiDB-lite"/>
    </source>
</evidence>
<dbReference type="InterPro" id="IPR036412">
    <property type="entry name" value="HAD-like_sf"/>
</dbReference>
<proteinExistence type="inferred from homology"/>
<keyword evidence="1" id="KW-0811">Translocation</keyword>
<dbReference type="CDD" id="cd07521">
    <property type="entry name" value="HAD_FCP1-like"/>
    <property type="match status" value="1"/>
</dbReference>
<sequence length="400" mass="46899">MYKSILTRSIARINSFYSKRRSASLFSVVNYDTRSTNNSINSFFITLFPKRSFITKTNFRFKTNTLVDKIGEEYFKKPFVKNQKRAVTSSPKDEQTNQFKEKRDEESRTDTEEELKNDKESGNGDDGDKKPENKLFKYVPAGMYGGATLVFSGILLSYYIERREELKHYKLSQVLDDLTQYVYDKIEELFPPDNSPLLPDFDELKYPPNLPTLVIDLDKVIAKMEYDRKHGWQVKKRPYADKFFKELINYFEIVIWSDDPYPVAYDVANLWGLPVIGCIHRDHCKKFKGGYIKDLSRLGRNLNRVILVDHDRIACSLQEENAILVREFDGDEADQELLYLINLLKTIAINPQDVKTQIRQMGGGHDYQLGRRFTEQYSLSQERAKSRMNMTKMFGFKHYQ</sequence>
<evidence type="ECO:0000313" key="4">
    <source>
        <dbReference type="EMBL" id="UKK00752.2"/>
    </source>
</evidence>